<keyword evidence="1" id="KW-1133">Transmembrane helix</keyword>
<feature type="domain" description="DUF2062" evidence="2">
    <location>
        <begin position="25"/>
        <end position="174"/>
    </location>
</feature>
<dbReference type="OrthoDB" id="7390525at2"/>
<dbReference type="AlphaFoldDB" id="A0A396RSI8"/>
<dbReference type="InterPro" id="IPR018639">
    <property type="entry name" value="DUF2062"/>
</dbReference>
<keyword evidence="1" id="KW-0472">Membrane</keyword>
<dbReference type="Proteomes" id="UP000266693">
    <property type="component" value="Unassembled WGS sequence"/>
</dbReference>
<feature type="transmembrane region" description="Helical" evidence="1">
    <location>
        <begin position="49"/>
        <end position="72"/>
    </location>
</feature>
<sequence>MFQKSVAWVRRNTPTREQFEGNRWLRPVAHRVLRPELWRFHRRSVPRGVALGWIVGVLIPVAQTIFAALLALPARANVPVAALTTFLTNPFTTPPIWYAAYRIGDWALHLDAQIDARPVQDTLDSSIGDLLKWLVSDAAPATALGLLIIAVVGAAIGYLIAAFGWRWWIAHKWRNHRRRH</sequence>
<dbReference type="Pfam" id="PF09835">
    <property type="entry name" value="DUF2062"/>
    <property type="match status" value="1"/>
</dbReference>
<proteinExistence type="predicted"/>
<evidence type="ECO:0000313" key="4">
    <source>
        <dbReference type="Proteomes" id="UP000266693"/>
    </source>
</evidence>
<feature type="transmembrane region" description="Helical" evidence="1">
    <location>
        <begin position="143"/>
        <end position="169"/>
    </location>
</feature>
<evidence type="ECO:0000259" key="2">
    <source>
        <dbReference type="Pfam" id="PF09835"/>
    </source>
</evidence>
<organism evidence="3 4">
    <name type="scientific">Sphingomonas gilva</name>
    <dbReference type="NCBI Taxonomy" id="2305907"/>
    <lineage>
        <taxon>Bacteria</taxon>
        <taxon>Pseudomonadati</taxon>
        <taxon>Pseudomonadota</taxon>
        <taxon>Alphaproteobacteria</taxon>
        <taxon>Sphingomonadales</taxon>
        <taxon>Sphingomonadaceae</taxon>
        <taxon>Sphingomonas</taxon>
    </lineage>
</organism>
<dbReference type="EMBL" id="QWLV01000009">
    <property type="protein sequence ID" value="RHW16551.1"/>
    <property type="molecule type" value="Genomic_DNA"/>
</dbReference>
<keyword evidence="1" id="KW-0812">Transmembrane</keyword>
<name>A0A396RSI8_9SPHN</name>
<dbReference type="PANTHER" id="PTHR40547">
    <property type="entry name" value="SLL0298 PROTEIN"/>
    <property type="match status" value="1"/>
</dbReference>
<evidence type="ECO:0000313" key="3">
    <source>
        <dbReference type="EMBL" id="RHW16551.1"/>
    </source>
</evidence>
<comment type="caution">
    <text evidence="3">The sequence shown here is derived from an EMBL/GenBank/DDBJ whole genome shotgun (WGS) entry which is preliminary data.</text>
</comment>
<accession>A0A396RSI8</accession>
<reference evidence="3 4" key="1">
    <citation type="submission" date="2018-08" db="EMBL/GenBank/DDBJ databases">
        <title>The multiple taxonomic identification of Sphingomonas gilva.</title>
        <authorList>
            <person name="Zhu D."/>
            <person name="Zheng S."/>
        </authorList>
    </citation>
    <scope>NUCLEOTIDE SEQUENCE [LARGE SCALE GENOMIC DNA]</scope>
    <source>
        <strain evidence="3 4">ZDH117</strain>
    </source>
</reference>
<keyword evidence="4" id="KW-1185">Reference proteome</keyword>
<dbReference type="PANTHER" id="PTHR40547:SF1">
    <property type="entry name" value="SLL0298 PROTEIN"/>
    <property type="match status" value="1"/>
</dbReference>
<evidence type="ECO:0000256" key="1">
    <source>
        <dbReference type="SAM" id="Phobius"/>
    </source>
</evidence>
<gene>
    <name evidence="3" type="ORF">D1610_15035</name>
</gene>
<protein>
    <submittedName>
        <fullName evidence="3">DUF2062 domain-containing protein</fullName>
    </submittedName>
</protein>